<evidence type="ECO:0000313" key="3">
    <source>
        <dbReference type="Proteomes" id="UP000182101"/>
    </source>
</evidence>
<name>A0AAC9NTN8_9ALTE</name>
<geneLocation type="plasmid" evidence="3">
    <name>pamcp48-600</name>
</geneLocation>
<evidence type="ECO:0000256" key="1">
    <source>
        <dbReference type="SAM" id="Phobius"/>
    </source>
</evidence>
<keyword evidence="1" id="KW-0812">Transmembrane</keyword>
<sequence length="78" mass="9103">MTEKILLAVCVLWALSSVGMYVAFLWQEFVNKKDESFGPVFGPYWFMYILLSLLSPHFVFISLMDKLTDRQKGWAPHN</sequence>
<accession>A0AAC9NTN8</accession>
<keyword evidence="1" id="KW-0472">Membrane</keyword>
<evidence type="ECO:0000313" key="2">
    <source>
        <dbReference type="EMBL" id="APD91984.1"/>
    </source>
</evidence>
<dbReference type="AlphaFoldDB" id="A0AAC9NTN8"/>
<gene>
    <name evidence="2" type="ORF">BM524_18865</name>
</gene>
<proteinExistence type="predicted"/>
<dbReference type="EMBL" id="CP018025">
    <property type="protein sequence ID" value="APD91984.1"/>
    <property type="molecule type" value="Genomic_DNA"/>
</dbReference>
<protein>
    <submittedName>
        <fullName evidence="2">Uncharacterized protein</fullName>
    </submittedName>
</protein>
<dbReference type="RefSeq" id="WP_071960594.1">
    <property type="nucleotide sequence ID" value="NZ_CP018025.1"/>
</dbReference>
<feature type="transmembrane region" description="Helical" evidence="1">
    <location>
        <begin position="44"/>
        <end position="64"/>
    </location>
</feature>
<keyword evidence="2" id="KW-0614">Plasmid</keyword>
<dbReference type="Proteomes" id="UP000182101">
    <property type="component" value="Plasmid pAMCP48-600"/>
</dbReference>
<organism evidence="2 3">
    <name type="scientific">Alteromonas mediterranea</name>
    <dbReference type="NCBI Taxonomy" id="314275"/>
    <lineage>
        <taxon>Bacteria</taxon>
        <taxon>Pseudomonadati</taxon>
        <taxon>Pseudomonadota</taxon>
        <taxon>Gammaproteobacteria</taxon>
        <taxon>Alteromonadales</taxon>
        <taxon>Alteromonadaceae</taxon>
        <taxon>Alteromonas/Salinimonas group</taxon>
        <taxon>Alteromonas</taxon>
    </lineage>
</organism>
<keyword evidence="1" id="KW-1133">Transmembrane helix</keyword>
<reference evidence="2 3" key="1">
    <citation type="submission" date="2016-11" db="EMBL/GenBank/DDBJ databases">
        <title>Networking in microbes: conjugative elements and plasmids in the genus Alteromonas.</title>
        <authorList>
            <person name="Lopez-Perez M."/>
            <person name="Ramon-Marco N."/>
            <person name="Rodriguez-Valera F."/>
        </authorList>
    </citation>
    <scope>NUCLEOTIDE SEQUENCE [LARGE SCALE GENOMIC DNA]</scope>
    <source>
        <strain evidence="2 3">CP48</strain>
        <plasmid evidence="3">pamcp48-600</plasmid>
    </source>
</reference>